<dbReference type="NCBIfam" id="TIGR03166">
    <property type="entry name" value="alt_F1F0_F1_eps"/>
    <property type="match status" value="1"/>
</dbReference>
<evidence type="ECO:0000256" key="2">
    <source>
        <dbReference type="ARBA" id="ARBA00004184"/>
    </source>
</evidence>
<dbReference type="Pfam" id="PF02823">
    <property type="entry name" value="ATP-synt_DE_N"/>
    <property type="match status" value="1"/>
</dbReference>
<name>A0A011U9B2_9HYPH</name>
<evidence type="ECO:0000256" key="1">
    <source>
        <dbReference type="ARBA" id="ARBA00003543"/>
    </source>
</evidence>
<dbReference type="eggNOG" id="COG0355">
    <property type="taxonomic scope" value="Bacteria"/>
</dbReference>
<evidence type="ECO:0000256" key="6">
    <source>
        <dbReference type="ARBA" id="ARBA00023065"/>
    </source>
</evidence>
<keyword evidence="5" id="KW-0375">Hydrogen ion transport</keyword>
<keyword evidence="6" id="KW-0406">Ion transport</keyword>
<dbReference type="Proteomes" id="UP000019849">
    <property type="component" value="Unassembled WGS sequence"/>
</dbReference>
<comment type="subcellular location">
    <subcellularLocation>
        <location evidence="2">Endomembrane system</location>
        <topology evidence="2">Peripheral membrane protein</topology>
    </subcellularLocation>
</comment>
<evidence type="ECO:0000256" key="8">
    <source>
        <dbReference type="ARBA" id="ARBA00023196"/>
    </source>
</evidence>
<dbReference type="InterPro" id="IPR020546">
    <property type="entry name" value="ATP_synth_F1_dsu/esu_N"/>
</dbReference>
<feature type="domain" description="ATP synthase F1 complex delta/epsilon subunit N-terminal" evidence="9">
    <location>
        <begin position="3"/>
        <end position="79"/>
    </location>
</feature>
<dbReference type="HOGENOM" id="CLU_149174_0_0_5"/>
<evidence type="ECO:0000313" key="11">
    <source>
        <dbReference type="Proteomes" id="UP000019849"/>
    </source>
</evidence>
<proteinExistence type="inferred from homology"/>
<reference evidence="10 11" key="1">
    <citation type="submission" date="2014-02" db="EMBL/GenBank/DDBJ databases">
        <title>Aquamicrobium defluvii Genome sequencing.</title>
        <authorList>
            <person name="Wang X."/>
        </authorList>
    </citation>
    <scope>NUCLEOTIDE SEQUENCE [LARGE SCALE GENOMIC DNA]</scope>
    <source>
        <strain evidence="10 11">W13Z1</strain>
    </source>
</reference>
<organism evidence="10 11">
    <name type="scientific">Aquamicrobium defluvii</name>
    <dbReference type="NCBI Taxonomy" id="69279"/>
    <lineage>
        <taxon>Bacteria</taxon>
        <taxon>Pseudomonadati</taxon>
        <taxon>Pseudomonadota</taxon>
        <taxon>Alphaproteobacteria</taxon>
        <taxon>Hyphomicrobiales</taxon>
        <taxon>Phyllobacteriaceae</taxon>
        <taxon>Aquamicrobium</taxon>
    </lineage>
</organism>
<dbReference type="GO" id="GO:0046933">
    <property type="term" value="F:proton-transporting ATP synthase activity, rotational mechanism"/>
    <property type="evidence" value="ECO:0007669"/>
    <property type="project" value="InterPro"/>
</dbReference>
<dbReference type="InterPro" id="IPR001469">
    <property type="entry name" value="ATP_synth_F1_dsu/esu"/>
</dbReference>
<evidence type="ECO:0000256" key="4">
    <source>
        <dbReference type="ARBA" id="ARBA00022448"/>
    </source>
</evidence>
<dbReference type="STRING" id="69279.BG36_14135"/>
<dbReference type="CDD" id="cd12152">
    <property type="entry name" value="F1-ATPase_delta"/>
    <property type="match status" value="1"/>
</dbReference>
<dbReference type="SUPFAM" id="SSF51344">
    <property type="entry name" value="Epsilon subunit of F1F0-ATP synthase N-terminal domain"/>
    <property type="match status" value="1"/>
</dbReference>
<evidence type="ECO:0000256" key="7">
    <source>
        <dbReference type="ARBA" id="ARBA00023136"/>
    </source>
</evidence>
<dbReference type="PATRIC" id="fig|69279.3.peg.3919"/>
<dbReference type="Gene3D" id="2.60.15.10">
    <property type="entry name" value="F0F1 ATP synthase delta/epsilon subunit, N-terminal"/>
    <property type="match status" value="1"/>
</dbReference>
<accession>A0A011U9B2</accession>
<dbReference type="GO" id="GO:0012505">
    <property type="term" value="C:endomembrane system"/>
    <property type="evidence" value="ECO:0007669"/>
    <property type="project" value="UniProtKB-SubCell"/>
</dbReference>
<evidence type="ECO:0000313" key="10">
    <source>
        <dbReference type="EMBL" id="EXL02711.1"/>
    </source>
</evidence>
<protein>
    <submittedName>
        <fullName evidence="10">ATP synthase F0F1 subunit epsilon</fullName>
    </submittedName>
</protein>
<sequence length="130" mass="14191">MIVRVILPSGILLEQEAAKVVAEAQDGSFCLLPRHIDFAAALVPGILALEEVNGEETFLAVDEGILVKRGAEVLVSTGNAVQGRLGELRHVVSAEFRVTDDRERQARLALDHLEASLVRQIFEWEGRGHA</sequence>
<dbReference type="InterPro" id="IPR036771">
    <property type="entry name" value="ATPsynth_dsu/esu_N"/>
</dbReference>
<keyword evidence="8" id="KW-0066">ATP synthesis</keyword>
<dbReference type="AlphaFoldDB" id="A0A011U9B2"/>
<keyword evidence="7" id="KW-0472">Membrane</keyword>
<keyword evidence="4" id="KW-0813">Transport</keyword>
<dbReference type="EMBL" id="JENY01000029">
    <property type="protein sequence ID" value="EXL02711.1"/>
    <property type="molecule type" value="Genomic_DNA"/>
</dbReference>
<evidence type="ECO:0000256" key="3">
    <source>
        <dbReference type="ARBA" id="ARBA00005712"/>
    </source>
</evidence>
<gene>
    <name evidence="10" type="ORF">BG36_14135</name>
</gene>
<dbReference type="InterPro" id="IPR024037">
    <property type="entry name" value="Alt_ATP_synth_F1_esu"/>
</dbReference>
<comment type="similarity">
    <text evidence="3">Belongs to the ATPase epsilon chain family.</text>
</comment>
<dbReference type="NCBIfam" id="NF004871">
    <property type="entry name" value="PRK06228.1"/>
    <property type="match status" value="1"/>
</dbReference>
<keyword evidence="8" id="KW-0139">CF(1)</keyword>
<comment type="caution">
    <text evidence="10">The sequence shown here is derived from an EMBL/GenBank/DDBJ whole genome shotgun (WGS) entry which is preliminary data.</text>
</comment>
<comment type="function">
    <text evidence="1">Produces ATP from ADP in the presence of a proton gradient across the membrane.</text>
</comment>
<evidence type="ECO:0000256" key="5">
    <source>
        <dbReference type="ARBA" id="ARBA00022781"/>
    </source>
</evidence>
<evidence type="ECO:0000259" key="9">
    <source>
        <dbReference type="Pfam" id="PF02823"/>
    </source>
</evidence>
<dbReference type="GO" id="GO:0045259">
    <property type="term" value="C:proton-transporting ATP synthase complex"/>
    <property type="evidence" value="ECO:0007669"/>
    <property type="project" value="UniProtKB-KW"/>
</dbReference>